<reference evidence="1 2" key="1">
    <citation type="submission" date="2017-11" db="EMBL/GenBank/DDBJ databases">
        <title>The genome of Rhizophagus clarus HR1 reveals common genetic basis of auxotrophy among arbuscular mycorrhizal fungi.</title>
        <authorList>
            <person name="Kobayashi Y."/>
        </authorList>
    </citation>
    <scope>NUCLEOTIDE SEQUENCE [LARGE SCALE GENOMIC DNA]</scope>
    <source>
        <strain evidence="1 2">HR1</strain>
    </source>
</reference>
<evidence type="ECO:0000313" key="2">
    <source>
        <dbReference type="Proteomes" id="UP000247702"/>
    </source>
</evidence>
<keyword evidence="2" id="KW-1185">Reference proteome</keyword>
<comment type="caution">
    <text evidence="1">The sequence shown here is derived from an EMBL/GenBank/DDBJ whole genome shotgun (WGS) entry which is preliminary data.</text>
</comment>
<dbReference type="EMBL" id="BEXD01000320">
    <property type="protein sequence ID" value="GBB86414.1"/>
    <property type="molecule type" value="Genomic_DNA"/>
</dbReference>
<dbReference type="AlphaFoldDB" id="A0A2Z6QNA4"/>
<organism evidence="1 2">
    <name type="scientific">Rhizophagus clarus</name>
    <dbReference type="NCBI Taxonomy" id="94130"/>
    <lineage>
        <taxon>Eukaryota</taxon>
        <taxon>Fungi</taxon>
        <taxon>Fungi incertae sedis</taxon>
        <taxon>Mucoromycota</taxon>
        <taxon>Glomeromycotina</taxon>
        <taxon>Glomeromycetes</taxon>
        <taxon>Glomerales</taxon>
        <taxon>Glomeraceae</taxon>
        <taxon>Rhizophagus</taxon>
    </lineage>
</organism>
<protein>
    <submittedName>
        <fullName evidence="1">Uncharacterized protein</fullName>
    </submittedName>
</protein>
<sequence>MLIVRAFHKSWIRRLLKTKLWTHLSKVSKKAKSLLSEIQRKTGSNMDKLWLDTEKKILNRIGTNRSKNTGTNIQLVLCDQYFSGEYNGHELDLELFLMTSRIVSIPSSHDERTLKNVACRLYDVFSFLWILNIYCMQ</sequence>
<accession>A0A2Z6QNA4</accession>
<proteinExistence type="predicted"/>
<name>A0A2Z6QNA4_9GLOM</name>
<evidence type="ECO:0000313" key="1">
    <source>
        <dbReference type="EMBL" id="GBB86414.1"/>
    </source>
</evidence>
<dbReference type="Proteomes" id="UP000247702">
    <property type="component" value="Unassembled WGS sequence"/>
</dbReference>
<gene>
    <name evidence="1" type="ORF">RclHR1_12860002</name>
</gene>